<reference evidence="3 4" key="1">
    <citation type="journal article" date="2019" name="Syst. Appl. Microbiol.">
        <title>Microvirga tunisiensis sp. nov., a root nodule symbiotic bacterium isolated from Lupinus micranthus and L. luteus grown in Northern Tunisia.</title>
        <authorList>
            <person name="Msaddak A."/>
            <person name="Rejili M."/>
            <person name="Duran D."/>
            <person name="Mars M."/>
            <person name="Palacios J.M."/>
            <person name="Ruiz-Argueso T."/>
            <person name="Rey L."/>
            <person name="Imperial J."/>
        </authorList>
    </citation>
    <scope>NUCLEOTIDE SEQUENCE [LARGE SCALE GENOMIC DNA]</scope>
    <source>
        <strain evidence="3 4">Lmie10</strain>
    </source>
</reference>
<feature type="domain" description="TniQ" evidence="1">
    <location>
        <begin position="27"/>
        <end position="179"/>
    </location>
</feature>
<evidence type="ECO:0000259" key="1">
    <source>
        <dbReference type="Pfam" id="PF06527"/>
    </source>
</evidence>
<feature type="domain" description="Transposon Tn7 transposition protein TnsD C-terminal" evidence="2">
    <location>
        <begin position="221"/>
        <end position="560"/>
    </location>
</feature>
<dbReference type="Pfam" id="PF06527">
    <property type="entry name" value="TniQ"/>
    <property type="match status" value="1"/>
</dbReference>
<accession>A0A5N7MMZ0</accession>
<dbReference type="Pfam" id="PF15978">
    <property type="entry name" value="TnsD"/>
    <property type="match status" value="1"/>
</dbReference>
<evidence type="ECO:0000313" key="4">
    <source>
        <dbReference type="Proteomes" id="UP000403266"/>
    </source>
</evidence>
<dbReference type="Proteomes" id="UP000403266">
    <property type="component" value="Unassembled WGS sequence"/>
</dbReference>
<keyword evidence="4" id="KW-1185">Reference proteome</keyword>
<evidence type="ECO:0008006" key="5">
    <source>
        <dbReference type="Google" id="ProtNLM"/>
    </source>
</evidence>
<evidence type="ECO:0000313" key="3">
    <source>
        <dbReference type="EMBL" id="MPR25356.1"/>
    </source>
</evidence>
<dbReference type="EMBL" id="VOSK01000022">
    <property type="protein sequence ID" value="MPR25356.1"/>
    <property type="molecule type" value="Genomic_DNA"/>
</dbReference>
<dbReference type="AlphaFoldDB" id="A0A5N7MMZ0"/>
<organism evidence="3 4">
    <name type="scientific">Microvirga tunisiensis</name>
    <dbReference type="NCBI Taxonomy" id="2108360"/>
    <lineage>
        <taxon>Bacteria</taxon>
        <taxon>Pseudomonadati</taxon>
        <taxon>Pseudomonadota</taxon>
        <taxon>Alphaproteobacteria</taxon>
        <taxon>Hyphomicrobiales</taxon>
        <taxon>Methylobacteriaceae</taxon>
        <taxon>Microvirga</taxon>
    </lineage>
</organism>
<evidence type="ECO:0000259" key="2">
    <source>
        <dbReference type="Pfam" id="PF15978"/>
    </source>
</evidence>
<dbReference type="OrthoDB" id="470139at2"/>
<dbReference type="InterPro" id="IPR032750">
    <property type="entry name" value="TnsD_C"/>
</dbReference>
<comment type="caution">
    <text evidence="3">The sequence shown here is derived from an EMBL/GenBank/DDBJ whole genome shotgun (WGS) entry which is preliminary data.</text>
</comment>
<dbReference type="InterPro" id="IPR009492">
    <property type="entry name" value="TniQ"/>
</dbReference>
<proteinExistence type="predicted"/>
<name>A0A5N7MMZ0_9HYPH</name>
<sequence length="564" mass="64359">MSNLPSLELQGHAEQVLADRVMLVQLPEPYPDELLYSVIGRYMAHLRLQRDRARSALFGHRAKPQIGLPGCLGELADRTSLSWGKTAKQIAYELTLFPYFACYLNKSRVSQCLACMAECSPSSVYARLGASSATIASRRYLAFCMQCREEDMSLYGETYWRRCHQLPGTFVCTRHEQVLSYIELPESNRFWRYMDATECTSELCDPIMSDLGSKASIAFAIAKRSCDLLRGTELVWSKDGIVEQYRAAILNQGSTYRLGMISYPDLEAAITSYYSESFLSLLGCELIGRDSWLRKALEPSRFTVRHPLRHILLQLFLEQHSQQASVLARHSRASWQCPNPYFQHEQIYTMRLHVGKARTDGVRSISAWCPCGMRFTFSRVSVSNPNLPVIDTVRRFAPSWADKLRELRASGIRIREIASLMKLPFASVKTLLSNAEPVLGLESRKLMLRARWEECLSEVPDRSRNLARRRNKSLYAELAVIDPEWLSATGTRLNRRRSMTDEQWRVRDREWAERLRATADRLLEAGSSRRVSASSIVLAAGLKLWVFSKLHHLPQCKVVLSRGA</sequence>
<gene>
    <name evidence="3" type="ORF">FS320_08935</name>
</gene>
<protein>
    <recommendedName>
        <fullName evidence="5">Transposon Tn7 transposition protein TnsD C-termianl domain-containing protein</fullName>
    </recommendedName>
</protein>